<feature type="domain" description="Phospholipase D N-terminal" evidence="2">
    <location>
        <begin position="48"/>
        <end position="149"/>
    </location>
</feature>
<dbReference type="OrthoDB" id="327733at2"/>
<dbReference type="PANTHER" id="PTHR43606">
    <property type="entry name" value="PHOSPHATASE, PUTATIVE (AFU_ORTHOLOGUE AFUA_6G08710)-RELATED"/>
    <property type="match status" value="1"/>
</dbReference>
<dbReference type="InterPro" id="IPR006311">
    <property type="entry name" value="TAT_signal"/>
</dbReference>
<dbReference type="CDD" id="cd07389">
    <property type="entry name" value="MPP_PhoD"/>
    <property type="match status" value="1"/>
</dbReference>
<dbReference type="Gene3D" id="3.60.21.70">
    <property type="entry name" value="PhoD-like phosphatase"/>
    <property type="match status" value="1"/>
</dbReference>
<dbReference type="EMBL" id="SHKL01000001">
    <property type="protein sequence ID" value="RZT83755.1"/>
    <property type="molecule type" value="Genomic_DNA"/>
</dbReference>
<evidence type="ECO:0000313" key="3">
    <source>
        <dbReference type="EMBL" id="RZT83755.1"/>
    </source>
</evidence>
<evidence type="ECO:0000259" key="1">
    <source>
        <dbReference type="Pfam" id="PF09423"/>
    </source>
</evidence>
<sequence length="533" mass="58140">MAHTIGRRGFLGWTGAGAAAVLLGTGAWNADSASAAPRSVRAGDLFTLGVASGDPAADSVVLWTRLAPDPLAADGRGGMPNRPVPVAWEVAADESMRRVVRRGQVLATPALGHAVHPEVNGLAPDREYFYRFKVLGPGGSLSPVGRTRTTPRPGDTPSSLAFAFASCQNWADGYYTAYDHMAREDLDLVVFLGDYLYEGDIKTTKRGQAAPASAAKEPTDLAGYRCRYGLYKSESPLRAAHARFPWITVFDDHEVENNWASDVSQIDTEPDQDRAVFRARRAAAFQAYYEHLPLRAAQTPKGPDMRLYRRLSYGTLADFTMLDTRQYRDDQACGDTETADCTDRFDSERTILGAPQRKWLLDGFSRSTARWQVLGNQAPMGLTDSDPGPATKVNTDPWDGYVADRNRVLGAAADRDVRNLVVITGDRHQNYAGDLLRSFEQPGSPVVGSEFVGTSISSKGDGADLTDQIRGYKEATPTLKFVNDQRGYVRVDLTPAEWRSSFRVMDQVQKPGGTISTRAVWAVEDGRPGVVPG</sequence>
<dbReference type="RefSeq" id="WP_130288465.1">
    <property type="nucleotide sequence ID" value="NZ_SHKL01000001.1"/>
</dbReference>
<dbReference type="Pfam" id="PF16655">
    <property type="entry name" value="PhoD_N"/>
    <property type="match status" value="1"/>
</dbReference>
<dbReference type="PANTHER" id="PTHR43606:SF2">
    <property type="entry name" value="ALKALINE PHOSPHATASE FAMILY PROTEIN (AFU_ORTHOLOGUE AFUA_5G03860)"/>
    <property type="match status" value="1"/>
</dbReference>
<keyword evidence="4" id="KW-1185">Reference proteome</keyword>
<organism evidence="3 4">
    <name type="scientific">Pseudonocardia sediminis</name>
    <dbReference type="NCBI Taxonomy" id="1397368"/>
    <lineage>
        <taxon>Bacteria</taxon>
        <taxon>Bacillati</taxon>
        <taxon>Actinomycetota</taxon>
        <taxon>Actinomycetes</taxon>
        <taxon>Pseudonocardiales</taxon>
        <taxon>Pseudonocardiaceae</taxon>
        <taxon>Pseudonocardia</taxon>
    </lineage>
</organism>
<feature type="domain" description="PhoD-like phosphatase metallophosphatase" evidence="1">
    <location>
        <begin position="162"/>
        <end position="502"/>
    </location>
</feature>
<reference evidence="3 4" key="1">
    <citation type="submission" date="2019-02" db="EMBL/GenBank/DDBJ databases">
        <title>Sequencing the genomes of 1000 actinobacteria strains.</title>
        <authorList>
            <person name="Klenk H.-P."/>
        </authorList>
    </citation>
    <scope>NUCLEOTIDE SEQUENCE [LARGE SCALE GENOMIC DNA]</scope>
    <source>
        <strain evidence="3 4">DSM 45779</strain>
    </source>
</reference>
<dbReference type="Proteomes" id="UP000291591">
    <property type="component" value="Unassembled WGS sequence"/>
</dbReference>
<comment type="caution">
    <text evidence="3">The sequence shown here is derived from an EMBL/GenBank/DDBJ whole genome shotgun (WGS) entry which is preliminary data.</text>
</comment>
<dbReference type="InterPro" id="IPR052900">
    <property type="entry name" value="Phospholipid_Metab_Enz"/>
</dbReference>
<dbReference type="InterPro" id="IPR038607">
    <property type="entry name" value="PhoD-like_sf"/>
</dbReference>
<protein>
    <submittedName>
        <fullName evidence="3">Alkaline phosphatase D</fullName>
    </submittedName>
</protein>
<dbReference type="InterPro" id="IPR029052">
    <property type="entry name" value="Metallo-depent_PP-like"/>
</dbReference>
<dbReference type="InterPro" id="IPR018946">
    <property type="entry name" value="PhoD-like_MPP"/>
</dbReference>
<dbReference type="PROSITE" id="PS51318">
    <property type="entry name" value="TAT"/>
    <property type="match status" value="1"/>
</dbReference>
<evidence type="ECO:0000313" key="4">
    <source>
        <dbReference type="Proteomes" id="UP000291591"/>
    </source>
</evidence>
<name>A0A4Q7UQ55_PSEST</name>
<dbReference type="AlphaFoldDB" id="A0A4Q7UQ55"/>
<dbReference type="Gene3D" id="2.60.40.380">
    <property type="entry name" value="Purple acid phosphatase-like, N-terminal"/>
    <property type="match status" value="1"/>
</dbReference>
<dbReference type="SUPFAM" id="SSF56300">
    <property type="entry name" value="Metallo-dependent phosphatases"/>
    <property type="match status" value="1"/>
</dbReference>
<accession>A0A4Q7UQ55</accession>
<gene>
    <name evidence="3" type="ORF">EV383_0573</name>
</gene>
<dbReference type="InterPro" id="IPR032093">
    <property type="entry name" value="PhoD_N"/>
</dbReference>
<dbReference type="Pfam" id="PF09423">
    <property type="entry name" value="PhoD"/>
    <property type="match status" value="1"/>
</dbReference>
<proteinExistence type="predicted"/>
<evidence type="ECO:0000259" key="2">
    <source>
        <dbReference type="Pfam" id="PF16655"/>
    </source>
</evidence>